<dbReference type="PROSITE" id="PS52016">
    <property type="entry name" value="TONB_DEPENDENT_REC_3"/>
    <property type="match status" value="1"/>
</dbReference>
<keyword evidence="5 9" id="KW-0798">TonB box</keyword>
<dbReference type="NCBIfam" id="TIGR04057">
    <property type="entry name" value="SusC_RagA_signa"/>
    <property type="match status" value="1"/>
</dbReference>
<dbReference type="InterPro" id="IPR037066">
    <property type="entry name" value="Plug_dom_sf"/>
</dbReference>
<dbReference type="Gene3D" id="2.60.40.1120">
    <property type="entry name" value="Carboxypeptidase-like, regulatory domain"/>
    <property type="match status" value="1"/>
</dbReference>
<evidence type="ECO:0000256" key="10">
    <source>
        <dbReference type="SAM" id="SignalP"/>
    </source>
</evidence>
<evidence type="ECO:0000259" key="11">
    <source>
        <dbReference type="Pfam" id="PF00593"/>
    </source>
</evidence>
<sequence>MNKKYFTSSLMRSIYPVSSAFLVALMPMSSIHAAVGNTDNTMLVEEKLQEKVTGTVTSEQGSVSGATVYVKENSSIATSTDAEGRYSIDAAAGQTLVFSAIGYQTVEQTVSGAILNAMLISSSEDLEEVVIVAFGTQKKENLTGSVATITPKQLQERPVTSMANALQGISPGITVLSRPGEVEKGTDAGITVRGRSNLSAPTPMYIIDGIPASATEFSALNPNDISSMSVLKDAASASLYGARAANGVILITTKKGGGDKPVIGFSANYGWQSSTRLPDFANSLEYIELYNRADAHAGKPHTFTDEIINKYRTGEDPDLYPNTDWYKEILNQGAPQREVSLNVTAPGELADYYLGVNYFDRESLSPGRTQNRINIKLNTSSEVVKDLLTVGTNLSFLKQDYDRTGLGMSWVEMGRALPMTVMQHSNGDWGSISNGTTNATIAGNNQLRRITEGGEGTNRDNFLQVAGNASLTPFEGFSLDGIVSLKYHNGNSWSFDHTMDPVLDFLTGNPLPSTAVTINQMQEYWDKRQELLLQATANYERSFGAHYGKVTAGVSQESNIFRQAYIGRKNFLNNDLGTIINGSSNWQDISSDDIGLANRTTAEEWSIRSFFGRFNYNYDDKYLFEANTRIDYSSRFAPEVRRAVFPSFSAGWNIDRENFMQNVSWLDALKLRGSWGVLGNQSAVEIGNYFNLISISSIYSFDGEAVDGAQQASAVNRGALWEKVYMSNVGIDATFLQGKINLTLDYFEKNTKDILLRPTFLATSGWGEAAFANQGETINKGIEVMLTYNGRIGEEFRYSVSGNLSKINNTILDLGTGRNEMIDGLWINRVGGSVGDYFGYKSDGLFTSQEEIDNHPSQSSIAGNSKVGDIKYIDVNGDGKLTAEDRTILGNDVPWFNYGFNISASYKNFDLDVLTYGVGGVKTYFSEEAASPFFNGGNIKRTWLNGWTEENNSADADFPRITQIADAQQNYIQSDFWLFSGNYFRIRGITLGYTFEQDWVKKAKMSGLRVFASSNNPLTIMADKRLADYDPETGSGRASYPGVKTFSVGVTARF</sequence>
<dbReference type="Pfam" id="PF00593">
    <property type="entry name" value="TonB_dep_Rec_b-barrel"/>
    <property type="match status" value="1"/>
</dbReference>
<organism evidence="13 14">
    <name type="scientific">Candidatus Sphingobacterium stercoripullorum</name>
    <dbReference type="NCBI Taxonomy" id="2838759"/>
    <lineage>
        <taxon>Bacteria</taxon>
        <taxon>Pseudomonadati</taxon>
        <taxon>Bacteroidota</taxon>
        <taxon>Sphingobacteriia</taxon>
        <taxon>Sphingobacteriales</taxon>
        <taxon>Sphingobacteriaceae</taxon>
        <taxon>Sphingobacterium</taxon>
    </lineage>
</organism>
<evidence type="ECO:0000256" key="7">
    <source>
        <dbReference type="ARBA" id="ARBA00023237"/>
    </source>
</evidence>
<evidence type="ECO:0000259" key="12">
    <source>
        <dbReference type="Pfam" id="PF07715"/>
    </source>
</evidence>
<keyword evidence="4 8" id="KW-0812">Transmembrane</keyword>
<keyword evidence="6 8" id="KW-0472">Membrane</keyword>
<name>A0A9D1WAU2_9SPHI</name>
<keyword evidence="13" id="KW-0675">Receptor</keyword>
<keyword evidence="10" id="KW-0732">Signal</keyword>
<evidence type="ECO:0000256" key="8">
    <source>
        <dbReference type="PROSITE-ProRule" id="PRU01360"/>
    </source>
</evidence>
<dbReference type="EMBL" id="DXEZ01000344">
    <property type="protein sequence ID" value="HIX55791.1"/>
    <property type="molecule type" value="Genomic_DNA"/>
</dbReference>
<dbReference type="InterPro" id="IPR036942">
    <property type="entry name" value="Beta-barrel_TonB_sf"/>
</dbReference>
<dbReference type="Gene3D" id="2.170.130.10">
    <property type="entry name" value="TonB-dependent receptor, plug domain"/>
    <property type="match status" value="1"/>
</dbReference>
<dbReference type="NCBIfam" id="TIGR04056">
    <property type="entry name" value="OMP_RagA_SusC"/>
    <property type="match status" value="1"/>
</dbReference>
<dbReference type="AlphaFoldDB" id="A0A9D1WAU2"/>
<dbReference type="Pfam" id="PF07715">
    <property type="entry name" value="Plug"/>
    <property type="match status" value="1"/>
</dbReference>
<feature type="domain" description="TonB-dependent receptor plug" evidence="12">
    <location>
        <begin position="139"/>
        <end position="248"/>
    </location>
</feature>
<evidence type="ECO:0000256" key="9">
    <source>
        <dbReference type="RuleBase" id="RU003357"/>
    </source>
</evidence>
<evidence type="ECO:0000256" key="2">
    <source>
        <dbReference type="ARBA" id="ARBA00022448"/>
    </source>
</evidence>
<dbReference type="InterPro" id="IPR008969">
    <property type="entry name" value="CarboxyPept-like_regulatory"/>
</dbReference>
<dbReference type="InterPro" id="IPR023996">
    <property type="entry name" value="TonB-dep_OMP_SusC/RagA"/>
</dbReference>
<evidence type="ECO:0000256" key="4">
    <source>
        <dbReference type="ARBA" id="ARBA00022692"/>
    </source>
</evidence>
<keyword evidence="3 8" id="KW-1134">Transmembrane beta strand</keyword>
<dbReference type="InterPro" id="IPR023997">
    <property type="entry name" value="TonB-dep_OMP_SusC/RagA_CS"/>
</dbReference>
<feature type="chain" id="PRO_5039007384" evidence="10">
    <location>
        <begin position="34"/>
        <end position="1054"/>
    </location>
</feature>
<evidence type="ECO:0000256" key="6">
    <source>
        <dbReference type="ARBA" id="ARBA00023136"/>
    </source>
</evidence>
<evidence type="ECO:0000256" key="3">
    <source>
        <dbReference type="ARBA" id="ARBA00022452"/>
    </source>
</evidence>
<reference evidence="13" key="1">
    <citation type="journal article" date="2021" name="PeerJ">
        <title>Extensive microbial diversity within the chicken gut microbiome revealed by metagenomics and culture.</title>
        <authorList>
            <person name="Gilroy R."/>
            <person name="Ravi A."/>
            <person name="Getino M."/>
            <person name="Pursley I."/>
            <person name="Horton D.L."/>
            <person name="Alikhan N.F."/>
            <person name="Baker D."/>
            <person name="Gharbi K."/>
            <person name="Hall N."/>
            <person name="Watson M."/>
            <person name="Adriaenssens E.M."/>
            <person name="Foster-Nyarko E."/>
            <person name="Jarju S."/>
            <person name="Secka A."/>
            <person name="Antonio M."/>
            <person name="Oren A."/>
            <person name="Chaudhuri R.R."/>
            <person name="La Ragione R."/>
            <person name="Hildebrand F."/>
            <person name="Pallen M.J."/>
        </authorList>
    </citation>
    <scope>NUCLEOTIDE SEQUENCE</scope>
    <source>
        <strain evidence="13">1719</strain>
    </source>
</reference>
<keyword evidence="2 8" id="KW-0813">Transport</keyword>
<feature type="domain" description="TonB-dependent receptor-like beta-barrel" evidence="11">
    <location>
        <begin position="426"/>
        <end position="834"/>
    </location>
</feature>
<dbReference type="GO" id="GO:0009279">
    <property type="term" value="C:cell outer membrane"/>
    <property type="evidence" value="ECO:0007669"/>
    <property type="project" value="UniProtKB-SubCell"/>
</dbReference>
<comment type="subcellular location">
    <subcellularLocation>
        <location evidence="1 8">Cell outer membrane</location>
        <topology evidence="1 8">Multi-pass membrane protein</topology>
    </subcellularLocation>
</comment>
<dbReference type="SUPFAM" id="SSF56935">
    <property type="entry name" value="Porins"/>
    <property type="match status" value="1"/>
</dbReference>
<accession>A0A9D1WAU2</accession>
<dbReference type="Gene3D" id="2.40.170.20">
    <property type="entry name" value="TonB-dependent receptor, beta-barrel domain"/>
    <property type="match status" value="1"/>
</dbReference>
<keyword evidence="7 8" id="KW-0998">Cell outer membrane</keyword>
<dbReference type="SUPFAM" id="SSF49464">
    <property type="entry name" value="Carboxypeptidase regulatory domain-like"/>
    <property type="match status" value="1"/>
</dbReference>
<dbReference type="Pfam" id="PF13715">
    <property type="entry name" value="CarbopepD_reg_2"/>
    <property type="match status" value="1"/>
</dbReference>
<dbReference type="InterPro" id="IPR000531">
    <property type="entry name" value="Beta-barrel_TonB"/>
</dbReference>
<evidence type="ECO:0000313" key="13">
    <source>
        <dbReference type="EMBL" id="HIX55791.1"/>
    </source>
</evidence>
<protein>
    <submittedName>
        <fullName evidence="13">TonB-dependent receptor</fullName>
    </submittedName>
</protein>
<dbReference type="InterPro" id="IPR012910">
    <property type="entry name" value="Plug_dom"/>
</dbReference>
<evidence type="ECO:0000256" key="5">
    <source>
        <dbReference type="ARBA" id="ARBA00023077"/>
    </source>
</evidence>
<proteinExistence type="inferred from homology"/>
<feature type="signal peptide" evidence="10">
    <location>
        <begin position="1"/>
        <end position="33"/>
    </location>
</feature>
<comment type="similarity">
    <text evidence="8 9">Belongs to the TonB-dependent receptor family.</text>
</comment>
<comment type="caution">
    <text evidence="13">The sequence shown here is derived from an EMBL/GenBank/DDBJ whole genome shotgun (WGS) entry which is preliminary data.</text>
</comment>
<gene>
    <name evidence="13" type="ORF">H9853_12280</name>
</gene>
<evidence type="ECO:0000256" key="1">
    <source>
        <dbReference type="ARBA" id="ARBA00004571"/>
    </source>
</evidence>
<dbReference type="Proteomes" id="UP000824156">
    <property type="component" value="Unassembled WGS sequence"/>
</dbReference>
<dbReference type="InterPro" id="IPR039426">
    <property type="entry name" value="TonB-dep_rcpt-like"/>
</dbReference>
<evidence type="ECO:0000313" key="14">
    <source>
        <dbReference type="Proteomes" id="UP000824156"/>
    </source>
</evidence>
<reference evidence="13" key="2">
    <citation type="submission" date="2021-04" db="EMBL/GenBank/DDBJ databases">
        <authorList>
            <person name="Gilroy R."/>
        </authorList>
    </citation>
    <scope>NUCLEOTIDE SEQUENCE</scope>
    <source>
        <strain evidence="13">1719</strain>
    </source>
</reference>